<dbReference type="PROSITE" id="PS51197">
    <property type="entry name" value="HTH_RRF2_2"/>
    <property type="match status" value="1"/>
</dbReference>
<accession>A0A238JF58</accession>
<evidence type="ECO:0000313" key="2">
    <source>
        <dbReference type="EMBL" id="SMX29321.1"/>
    </source>
</evidence>
<dbReference type="PANTHER" id="PTHR33221:SF4">
    <property type="entry name" value="HTH-TYPE TRANSCRIPTIONAL REPRESSOR NSRR"/>
    <property type="match status" value="1"/>
</dbReference>
<dbReference type="PANTHER" id="PTHR33221">
    <property type="entry name" value="WINGED HELIX-TURN-HELIX TRANSCRIPTIONAL REGULATOR, RRF2 FAMILY"/>
    <property type="match status" value="1"/>
</dbReference>
<dbReference type="RefSeq" id="WP_235871963.1">
    <property type="nucleotide sequence ID" value="NZ_FXXP01000002.1"/>
</dbReference>
<dbReference type="GO" id="GO:0003700">
    <property type="term" value="F:DNA-binding transcription factor activity"/>
    <property type="evidence" value="ECO:0007669"/>
    <property type="project" value="TreeGrafter"/>
</dbReference>
<dbReference type="InterPro" id="IPR000944">
    <property type="entry name" value="Tscrpt_reg_Rrf2"/>
</dbReference>
<dbReference type="GO" id="GO:0005829">
    <property type="term" value="C:cytosol"/>
    <property type="evidence" value="ECO:0007669"/>
    <property type="project" value="TreeGrafter"/>
</dbReference>
<evidence type="ECO:0000256" key="1">
    <source>
        <dbReference type="ARBA" id="ARBA00023125"/>
    </source>
</evidence>
<dbReference type="Gene3D" id="1.10.10.10">
    <property type="entry name" value="Winged helix-like DNA-binding domain superfamily/Winged helix DNA-binding domain"/>
    <property type="match status" value="1"/>
</dbReference>
<dbReference type="Pfam" id="PF02082">
    <property type="entry name" value="Rrf2"/>
    <property type="match status" value="1"/>
</dbReference>
<dbReference type="InterPro" id="IPR036388">
    <property type="entry name" value="WH-like_DNA-bd_sf"/>
</dbReference>
<dbReference type="GO" id="GO:0003677">
    <property type="term" value="F:DNA binding"/>
    <property type="evidence" value="ECO:0007669"/>
    <property type="project" value="UniProtKB-KW"/>
</dbReference>
<dbReference type="SUPFAM" id="SSF46785">
    <property type="entry name" value="Winged helix' DNA-binding domain"/>
    <property type="match status" value="1"/>
</dbReference>
<dbReference type="NCBIfam" id="TIGR00738">
    <property type="entry name" value="rrf2_super"/>
    <property type="match status" value="1"/>
</dbReference>
<dbReference type="AlphaFoldDB" id="A0A238JF58"/>
<reference evidence="3" key="1">
    <citation type="submission" date="2017-05" db="EMBL/GenBank/DDBJ databases">
        <authorList>
            <person name="Rodrigo-Torres L."/>
            <person name="Arahal R. D."/>
            <person name="Lucena T."/>
        </authorList>
    </citation>
    <scope>NUCLEOTIDE SEQUENCE [LARGE SCALE GENOMIC DNA]</scope>
    <source>
        <strain evidence="3">CECT 8649</strain>
    </source>
</reference>
<dbReference type="EMBL" id="FXXP01000002">
    <property type="protein sequence ID" value="SMX29321.1"/>
    <property type="molecule type" value="Genomic_DNA"/>
</dbReference>
<keyword evidence="3" id="KW-1185">Reference proteome</keyword>
<evidence type="ECO:0000313" key="3">
    <source>
        <dbReference type="Proteomes" id="UP000225972"/>
    </source>
</evidence>
<sequence>MPNWFCYLSDMQLSKFSDYALRVVVHLAASPDRLMSTRQIAEIHGAKYNHMAKVTGWLVTEGYAESLRGRGGGLRLSRDPKDINLGTLLRKLEEDKPLVECLGGDGGLCRLTPACGLSQALSQAQEAFFAELDKLDLASVIRMSPGMENLLLLLNETDAP</sequence>
<gene>
    <name evidence="2" type="primary">nsrR_2</name>
    <name evidence="2" type="ORF">TRP8649_03454</name>
</gene>
<keyword evidence="1" id="KW-0238">DNA-binding</keyword>
<dbReference type="InterPro" id="IPR036390">
    <property type="entry name" value="WH_DNA-bd_sf"/>
</dbReference>
<proteinExistence type="predicted"/>
<protein>
    <submittedName>
        <fullName evidence="2">HTH-type transcriptional repressor NsrR</fullName>
    </submittedName>
</protein>
<name>A0A238JF58_9RHOB</name>
<organism evidence="2 3">
    <name type="scientific">Pelagimonas phthalicica</name>
    <dbReference type="NCBI Taxonomy" id="1037362"/>
    <lineage>
        <taxon>Bacteria</taxon>
        <taxon>Pseudomonadati</taxon>
        <taxon>Pseudomonadota</taxon>
        <taxon>Alphaproteobacteria</taxon>
        <taxon>Rhodobacterales</taxon>
        <taxon>Roseobacteraceae</taxon>
        <taxon>Pelagimonas</taxon>
    </lineage>
</organism>
<dbReference type="Proteomes" id="UP000225972">
    <property type="component" value="Unassembled WGS sequence"/>
</dbReference>